<dbReference type="EMBL" id="LBSA01000044">
    <property type="protein sequence ID" value="KKQ07496.1"/>
    <property type="molecule type" value="Genomic_DNA"/>
</dbReference>
<dbReference type="Proteomes" id="UP000034492">
    <property type="component" value="Unassembled WGS sequence"/>
</dbReference>
<name>A0A0G0HUC0_9BACT</name>
<feature type="transmembrane region" description="Helical" evidence="1">
    <location>
        <begin position="6"/>
        <end position="26"/>
    </location>
</feature>
<gene>
    <name evidence="2" type="ORF">US19_C0044G0013</name>
</gene>
<keyword evidence="1" id="KW-0812">Transmembrane</keyword>
<proteinExistence type="predicted"/>
<dbReference type="AlphaFoldDB" id="A0A0G0HUC0"/>
<evidence type="ECO:0000313" key="3">
    <source>
        <dbReference type="Proteomes" id="UP000034492"/>
    </source>
</evidence>
<evidence type="ECO:0000256" key="1">
    <source>
        <dbReference type="SAM" id="Phobius"/>
    </source>
</evidence>
<organism evidence="2 3">
    <name type="scientific">Candidatus Daviesbacteria bacterium GW2011_GWB1_36_5</name>
    <dbReference type="NCBI Taxonomy" id="1618426"/>
    <lineage>
        <taxon>Bacteria</taxon>
        <taxon>Candidatus Daviesiibacteriota</taxon>
    </lineage>
</organism>
<comment type="caution">
    <text evidence="2">The sequence shown here is derived from an EMBL/GenBank/DDBJ whole genome shotgun (WGS) entry which is preliminary data.</text>
</comment>
<reference evidence="2 3" key="1">
    <citation type="journal article" date="2015" name="Nature">
        <title>rRNA introns, odd ribosomes, and small enigmatic genomes across a large radiation of phyla.</title>
        <authorList>
            <person name="Brown C.T."/>
            <person name="Hug L.A."/>
            <person name="Thomas B.C."/>
            <person name="Sharon I."/>
            <person name="Castelle C.J."/>
            <person name="Singh A."/>
            <person name="Wilkins M.J."/>
            <person name="Williams K.H."/>
            <person name="Banfield J.F."/>
        </authorList>
    </citation>
    <scope>NUCLEOTIDE SEQUENCE [LARGE SCALE GENOMIC DNA]</scope>
</reference>
<accession>A0A0G0HUC0</accession>
<protein>
    <recommendedName>
        <fullName evidence="4">DUF4446 domain-containing protein</fullName>
    </recommendedName>
</protein>
<dbReference type="InterPro" id="IPR027981">
    <property type="entry name" value="DUF4446"/>
</dbReference>
<sequence>MYPVGIEQVLILIALIWLGILSFLYWREQNYLRSLFPKSGARDIRNKFKELVDIIDEVVKDGHVLQRHVRDVSKEGLGHIQKVEIIKYNPYNDTGGDQSFSLVLLDGKLNGTILTSLHSRSGTRIYAKVIKKGESELDLSKEEKEVLKKAIQNV</sequence>
<keyword evidence="1" id="KW-1133">Transmembrane helix</keyword>
<dbReference type="Pfam" id="PF14584">
    <property type="entry name" value="DUF4446"/>
    <property type="match status" value="1"/>
</dbReference>
<evidence type="ECO:0008006" key="4">
    <source>
        <dbReference type="Google" id="ProtNLM"/>
    </source>
</evidence>
<keyword evidence="1" id="KW-0472">Membrane</keyword>
<evidence type="ECO:0000313" key="2">
    <source>
        <dbReference type="EMBL" id="KKQ07496.1"/>
    </source>
</evidence>